<feature type="compositionally biased region" description="Basic and acidic residues" evidence="1">
    <location>
        <begin position="87"/>
        <end position="107"/>
    </location>
</feature>
<feature type="transmembrane region" description="Helical" evidence="2">
    <location>
        <begin position="542"/>
        <end position="565"/>
    </location>
</feature>
<feature type="region of interest" description="Disordered" evidence="1">
    <location>
        <begin position="346"/>
        <end position="430"/>
    </location>
</feature>
<organism evidence="3 4">
    <name type="scientific">Cyclotella cryptica</name>
    <dbReference type="NCBI Taxonomy" id="29204"/>
    <lineage>
        <taxon>Eukaryota</taxon>
        <taxon>Sar</taxon>
        <taxon>Stramenopiles</taxon>
        <taxon>Ochrophyta</taxon>
        <taxon>Bacillariophyta</taxon>
        <taxon>Coscinodiscophyceae</taxon>
        <taxon>Thalassiosirophycidae</taxon>
        <taxon>Stephanodiscales</taxon>
        <taxon>Stephanodiscaceae</taxon>
        <taxon>Cyclotella</taxon>
    </lineage>
</organism>
<feature type="compositionally biased region" description="Polar residues" evidence="1">
    <location>
        <begin position="348"/>
        <end position="369"/>
    </location>
</feature>
<feature type="transmembrane region" description="Helical" evidence="2">
    <location>
        <begin position="499"/>
        <end position="521"/>
    </location>
</feature>
<feature type="transmembrane region" description="Helical" evidence="2">
    <location>
        <begin position="732"/>
        <end position="760"/>
    </location>
</feature>
<feature type="compositionally biased region" description="Basic and acidic residues" evidence="1">
    <location>
        <begin position="377"/>
        <end position="389"/>
    </location>
</feature>
<gene>
    <name evidence="3" type="ORF">HJC23_010252</name>
</gene>
<sequence>MILGPQRDAEEERTLAFDVHHEENRQLVLRNAPARPRTRQGPHPSQQQPRRRLHQRRRQENDQIPIGQHLRKRKAHLAGRPIPNSANDRHAKGAKRDDAPAHVDGVRRVGSASPSGLRDLVKVTSGPVPLEVRGVAEREAAAAASVYAPMAPVTVKMEPIKPPAVHRTGESSGGDGGIHYQGSSHRTIRSNNSAFHAPSNSGVLPPGALPTNPYDSAIAQPAITKTTLLSTPPHPNPKPSIFASDSSSCDSPVSYNSVLDQNSTPATVRERKRMQQQLQTIASQEQIMAEDGEEHHPHLGWSNHLCLRQFDWESVGVTRNQDYVPLMPYRSNGADYPQQAYGYGATPMATTTTEHNKRNSLTESQQAAQPSFHHNRKQLDSSATERERLLSSLSHSPTEIQHDNPPPSTVSHTQHHFHYGGRGSGVGEPPASVNVRSEFDYHSAYHEGHSLTHGGFHVPHQIRSQHGRHHRRRDICWSIICYPFQCLYGNEQFGRSFCFGAIDGMLTGAGILSACIGLGLLPHRARVIDLTIGTEESMHTEWILIALTLAACFSDGICMAIGHVWSTRLVAGASYEERKEELRHFETSRSEAKARLVDSLLSKGMLKIDAMSLADTLEGYPDMFVSALLGEGICGQGNNTVHGMSGMGSGGGGGGSLIRVPSGGASIPSQRHDIPRHHPVSNVWDIPPPSYGPGAMHQGLKYESYSDFSDYQQDPDLKTFTETVSDSRLEGFFMMISFGSFSVIPIVIYSFLPLVLDYIVTYTGDPNKVLRYNHPPRHSMLITIFLTTIIMFLLGAWKSHFYSSHWFLFGMETIGILFLCIATAYAVGWGCGILINSHFSER</sequence>
<accession>A0ABD3Q5V8</accession>
<feature type="compositionally biased region" description="Low complexity" evidence="1">
    <location>
        <begin position="39"/>
        <end position="48"/>
    </location>
</feature>
<keyword evidence="2" id="KW-1133">Transmembrane helix</keyword>
<feature type="transmembrane region" description="Helical" evidence="2">
    <location>
        <begin position="781"/>
        <end position="802"/>
    </location>
</feature>
<evidence type="ECO:0000256" key="1">
    <source>
        <dbReference type="SAM" id="MobiDB-lite"/>
    </source>
</evidence>
<protein>
    <submittedName>
        <fullName evidence="3">Uncharacterized protein</fullName>
    </submittedName>
</protein>
<dbReference type="EMBL" id="JABMIG020000089">
    <property type="protein sequence ID" value="KAL3793680.1"/>
    <property type="molecule type" value="Genomic_DNA"/>
</dbReference>
<evidence type="ECO:0000313" key="4">
    <source>
        <dbReference type="Proteomes" id="UP001516023"/>
    </source>
</evidence>
<feature type="region of interest" description="Disordered" evidence="1">
    <location>
        <begin position="1"/>
        <end position="117"/>
    </location>
</feature>
<feature type="transmembrane region" description="Helical" evidence="2">
    <location>
        <begin position="814"/>
        <end position="835"/>
    </location>
</feature>
<dbReference type="AlphaFoldDB" id="A0ABD3Q5V8"/>
<feature type="compositionally biased region" description="Low complexity" evidence="1">
    <location>
        <begin position="240"/>
        <end position="257"/>
    </location>
</feature>
<evidence type="ECO:0000313" key="3">
    <source>
        <dbReference type="EMBL" id="KAL3793680.1"/>
    </source>
</evidence>
<name>A0ABD3Q5V8_9STRA</name>
<feature type="region of interest" description="Disordered" evidence="1">
    <location>
        <begin position="163"/>
        <end position="215"/>
    </location>
</feature>
<feature type="compositionally biased region" description="Polar residues" evidence="1">
    <location>
        <begin position="181"/>
        <end position="202"/>
    </location>
</feature>
<comment type="caution">
    <text evidence="3">The sequence shown here is derived from an EMBL/GenBank/DDBJ whole genome shotgun (WGS) entry which is preliminary data.</text>
</comment>
<proteinExistence type="predicted"/>
<keyword evidence="4" id="KW-1185">Reference proteome</keyword>
<evidence type="ECO:0000256" key="2">
    <source>
        <dbReference type="SAM" id="Phobius"/>
    </source>
</evidence>
<reference evidence="3 4" key="1">
    <citation type="journal article" date="2020" name="G3 (Bethesda)">
        <title>Improved Reference Genome for Cyclotella cryptica CCMP332, a Model for Cell Wall Morphogenesis, Salinity Adaptation, and Lipid Production in Diatoms (Bacillariophyta).</title>
        <authorList>
            <person name="Roberts W.R."/>
            <person name="Downey K.M."/>
            <person name="Ruck E.C."/>
            <person name="Traller J.C."/>
            <person name="Alverson A.J."/>
        </authorList>
    </citation>
    <scope>NUCLEOTIDE SEQUENCE [LARGE SCALE GENOMIC DNA]</scope>
    <source>
        <strain evidence="3 4">CCMP332</strain>
    </source>
</reference>
<keyword evidence="2" id="KW-0472">Membrane</keyword>
<feature type="region of interest" description="Disordered" evidence="1">
    <location>
        <begin position="227"/>
        <end position="273"/>
    </location>
</feature>
<dbReference type="Proteomes" id="UP001516023">
    <property type="component" value="Unassembled WGS sequence"/>
</dbReference>
<feature type="compositionally biased region" description="Basic and acidic residues" evidence="1">
    <location>
        <begin position="7"/>
        <end position="25"/>
    </location>
</feature>
<keyword evidence="2" id="KW-0812">Transmembrane</keyword>